<dbReference type="Proteomes" id="UP000515153">
    <property type="component" value="Unplaced"/>
</dbReference>
<proteinExistence type="predicted"/>
<dbReference type="RefSeq" id="XP_030981328.1">
    <property type="nucleotide sequence ID" value="XM_031126835.1"/>
</dbReference>
<reference evidence="2" key="3">
    <citation type="submission" date="2025-08" db="UniProtKB">
        <authorList>
            <consortium name="RefSeq"/>
        </authorList>
    </citation>
    <scope>IDENTIFICATION</scope>
    <source>
        <strain evidence="2">NI907</strain>
    </source>
</reference>
<reference evidence="2" key="2">
    <citation type="submission" date="2019-10" db="EMBL/GenBank/DDBJ databases">
        <authorList>
            <consortium name="NCBI Genome Project"/>
        </authorList>
    </citation>
    <scope>NUCLEOTIDE SEQUENCE</scope>
    <source>
        <strain evidence="2">NI907</strain>
    </source>
</reference>
<protein>
    <submittedName>
        <fullName evidence="2">Uncharacterized protein</fullName>
    </submittedName>
</protein>
<dbReference type="GeneID" id="41961744"/>
<evidence type="ECO:0000313" key="2">
    <source>
        <dbReference type="RefSeq" id="XP_030981328.1"/>
    </source>
</evidence>
<sequence>MADAPAILEGSQELLHEDPISTAEHPMIIQQIGESNEHLINYHMHSFTLDDVYFSQEYMTEPSDSSINYSEYFPHAAAQPVGPEYAVEHDDDMIDERPIIGITAEMMFNDINGYLHVYQFVMEVINNTYHRKPTAQGSQRRTYPSKHVFPFVAIGRPNYVCAARKARPSLKTQHKWASMTQEEEHTFLKFPLTQMEDKIAEFMLAHTKWKGWLKDDLNKMVDDAVNVLIRIA</sequence>
<accession>A0A6P8B2B6</accession>
<keyword evidence="1" id="KW-1185">Reference proteome</keyword>
<gene>
    <name evidence="2" type="ORF">PgNI_06815</name>
</gene>
<dbReference type="KEGG" id="pgri:PgNI_06815"/>
<dbReference type="AlphaFoldDB" id="A0A6P8B2B6"/>
<evidence type="ECO:0000313" key="1">
    <source>
        <dbReference type="Proteomes" id="UP000515153"/>
    </source>
</evidence>
<reference evidence="2" key="1">
    <citation type="journal article" date="2019" name="Mol. Biol. Evol.">
        <title>Blast fungal genomes show frequent chromosomal changes, gene gains and losses, and effector gene turnover.</title>
        <authorList>
            <person name="Gomez Luciano L.B."/>
            <person name="Jason Tsai I."/>
            <person name="Chuma I."/>
            <person name="Tosa Y."/>
            <person name="Chen Y.H."/>
            <person name="Li J.Y."/>
            <person name="Li M.Y."/>
            <person name="Jade Lu M.Y."/>
            <person name="Nakayashiki H."/>
            <person name="Li W.H."/>
        </authorList>
    </citation>
    <scope>NUCLEOTIDE SEQUENCE</scope>
    <source>
        <strain evidence="2">NI907</strain>
    </source>
</reference>
<organism evidence="1 2">
    <name type="scientific">Pyricularia grisea</name>
    <name type="common">Crabgrass-specific blast fungus</name>
    <name type="synonym">Magnaporthe grisea</name>
    <dbReference type="NCBI Taxonomy" id="148305"/>
    <lineage>
        <taxon>Eukaryota</taxon>
        <taxon>Fungi</taxon>
        <taxon>Dikarya</taxon>
        <taxon>Ascomycota</taxon>
        <taxon>Pezizomycotina</taxon>
        <taxon>Sordariomycetes</taxon>
        <taxon>Sordariomycetidae</taxon>
        <taxon>Magnaporthales</taxon>
        <taxon>Pyriculariaceae</taxon>
        <taxon>Pyricularia</taxon>
    </lineage>
</organism>
<name>A0A6P8B2B6_PYRGI</name>